<dbReference type="EMBL" id="MFDE01000044">
    <property type="protein sequence ID" value="OGE37378.1"/>
    <property type="molecule type" value="Genomic_DNA"/>
</dbReference>
<feature type="transmembrane region" description="Helical" evidence="1">
    <location>
        <begin position="58"/>
        <end position="81"/>
    </location>
</feature>
<evidence type="ECO:0000313" key="4">
    <source>
        <dbReference type="Proteomes" id="UP000176527"/>
    </source>
</evidence>
<protein>
    <recommendedName>
        <fullName evidence="2">Phosphatidic acid phosphatase type 2/haloperoxidase domain-containing protein</fullName>
    </recommendedName>
</protein>
<keyword evidence="1" id="KW-1133">Transmembrane helix</keyword>
<dbReference type="PANTHER" id="PTHR14969">
    <property type="entry name" value="SPHINGOSINE-1-PHOSPHATE PHOSPHOHYDROLASE"/>
    <property type="match status" value="1"/>
</dbReference>
<feature type="transmembrane region" description="Helical" evidence="1">
    <location>
        <begin position="27"/>
        <end position="51"/>
    </location>
</feature>
<dbReference type="Proteomes" id="UP000176527">
    <property type="component" value="Unassembled WGS sequence"/>
</dbReference>
<sequence>MDYLSSINEGLFFKIFNLSGQNKILDLFMVTGANYVIFGIFFLCLAAFFFGSIKDKKAFLLTILSLFLGFILLKTIGTLIFEPRPFQTFSITPLVTLAPNDSFPSDHTLIASIIAFSYIFYKSKYGVPMGFASIWVGFGRVYSGVHYPFDILGGIIMGFLAVCLAWIIKKKISF</sequence>
<accession>A0A1F5K991</accession>
<evidence type="ECO:0000256" key="1">
    <source>
        <dbReference type="SAM" id="Phobius"/>
    </source>
</evidence>
<organism evidence="3 4">
    <name type="scientific">Candidatus Daviesbacteria bacterium RIFCSPHIGHO2_12_FULL_37_11</name>
    <dbReference type="NCBI Taxonomy" id="1797777"/>
    <lineage>
        <taxon>Bacteria</taxon>
        <taxon>Candidatus Daviesiibacteriota</taxon>
    </lineage>
</organism>
<dbReference type="PANTHER" id="PTHR14969:SF58">
    <property type="entry name" value="UNDECAPRENYL-DIPHOSPHATASE BCRC"/>
    <property type="match status" value="1"/>
</dbReference>
<gene>
    <name evidence="3" type="ORF">A3F00_02790</name>
</gene>
<reference evidence="3 4" key="1">
    <citation type="journal article" date="2016" name="Nat. Commun.">
        <title>Thousands of microbial genomes shed light on interconnected biogeochemical processes in an aquifer system.</title>
        <authorList>
            <person name="Anantharaman K."/>
            <person name="Brown C.T."/>
            <person name="Hug L.A."/>
            <person name="Sharon I."/>
            <person name="Castelle C.J."/>
            <person name="Probst A.J."/>
            <person name="Thomas B.C."/>
            <person name="Singh A."/>
            <person name="Wilkins M.J."/>
            <person name="Karaoz U."/>
            <person name="Brodie E.L."/>
            <person name="Williams K.H."/>
            <person name="Hubbard S.S."/>
            <person name="Banfield J.F."/>
        </authorList>
    </citation>
    <scope>NUCLEOTIDE SEQUENCE [LARGE SCALE GENOMIC DNA]</scope>
</reference>
<keyword evidence="1" id="KW-0812">Transmembrane</keyword>
<evidence type="ECO:0000313" key="3">
    <source>
        <dbReference type="EMBL" id="OGE37378.1"/>
    </source>
</evidence>
<keyword evidence="1" id="KW-0472">Membrane</keyword>
<dbReference type="Gene3D" id="1.20.144.10">
    <property type="entry name" value="Phosphatidic acid phosphatase type 2/haloperoxidase"/>
    <property type="match status" value="1"/>
</dbReference>
<dbReference type="AlphaFoldDB" id="A0A1F5K991"/>
<dbReference type="SMART" id="SM00014">
    <property type="entry name" value="acidPPc"/>
    <property type="match status" value="1"/>
</dbReference>
<proteinExistence type="predicted"/>
<evidence type="ECO:0000259" key="2">
    <source>
        <dbReference type="SMART" id="SM00014"/>
    </source>
</evidence>
<dbReference type="InterPro" id="IPR036938">
    <property type="entry name" value="PAP2/HPO_sf"/>
</dbReference>
<feature type="domain" description="Phosphatidic acid phosphatase type 2/haloperoxidase" evidence="2">
    <location>
        <begin position="58"/>
        <end position="166"/>
    </location>
</feature>
<name>A0A1F5K991_9BACT</name>
<dbReference type="InterPro" id="IPR000326">
    <property type="entry name" value="PAP2/HPO"/>
</dbReference>
<dbReference type="SUPFAM" id="SSF48317">
    <property type="entry name" value="Acid phosphatase/Vanadium-dependent haloperoxidase"/>
    <property type="match status" value="1"/>
</dbReference>
<feature type="transmembrane region" description="Helical" evidence="1">
    <location>
        <begin position="151"/>
        <end position="168"/>
    </location>
</feature>
<comment type="caution">
    <text evidence="3">The sequence shown here is derived from an EMBL/GenBank/DDBJ whole genome shotgun (WGS) entry which is preliminary data.</text>
</comment>
<dbReference type="Pfam" id="PF01569">
    <property type="entry name" value="PAP2"/>
    <property type="match status" value="1"/>
</dbReference>